<name>A0A1P8B950_ARATH</name>
<evidence type="ECO:0000256" key="11">
    <source>
        <dbReference type="SAM" id="Phobius"/>
    </source>
</evidence>
<proteinExistence type="evidence at protein level"/>
<dbReference type="GO" id="GO:0016020">
    <property type="term" value="C:membrane"/>
    <property type="evidence" value="ECO:0007669"/>
    <property type="project" value="UniProtKB-SubCell"/>
</dbReference>
<evidence type="ECO:0000256" key="4">
    <source>
        <dbReference type="ARBA" id="ARBA00022719"/>
    </source>
</evidence>
<keyword evidence="8" id="KW-1015">Disulfide bond</keyword>
<dbReference type="InterPro" id="IPR038354">
    <property type="entry name" value="VKOR_sf"/>
</dbReference>
<gene>
    <name evidence="14 16" type="primary">LTO1</name>
    <name evidence="14" type="synonym">Lumen Thiol Oxidoreductase 1</name>
    <name evidence="13 14" type="ordered locus">At4g35760</name>
    <name evidence="14" type="ORF">F4B14.2</name>
</gene>
<reference evidence="15" key="2">
    <citation type="journal article" date="2017" name="Plant J.">
        <title>Araport11: a complete reannotation of the Arabidopsis thaliana reference genome.</title>
        <authorList>
            <person name="Cheng C.Y."/>
            <person name="Krishnakumar V."/>
            <person name="Chan A.P."/>
            <person name="Thibaud-Nissen F."/>
            <person name="Schobel S."/>
            <person name="Town C.D."/>
        </authorList>
    </citation>
    <scope>GENOME REANNOTATION</scope>
    <source>
        <strain evidence="15">cv. Columbia</strain>
    </source>
</reference>
<feature type="transmembrane region" description="Helical" evidence="11">
    <location>
        <begin position="166"/>
        <end position="184"/>
    </location>
</feature>
<evidence type="ECO:0000256" key="1">
    <source>
        <dbReference type="ARBA" id="ARBA00004141"/>
    </source>
</evidence>
<dbReference type="InterPro" id="IPR044698">
    <property type="entry name" value="VKOR/LTO1"/>
</dbReference>
<comment type="similarity">
    <text evidence="2">Belongs to the VKOR family.</text>
</comment>
<dbReference type="RefSeq" id="NP_001329911.1">
    <property type="nucleotide sequence ID" value="NM_001342367.1"/>
</dbReference>
<evidence type="ECO:0000313" key="13">
    <source>
        <dbReference type="Araport" id="AT4G35760"/>
    </source>
</evidence>
<organism evidence="14 15">
    <name type="scientific">Arabidopsis thaliana</name>
    <name type="common">Mouse-ear cress</name>
    <dbReference type="NCBI Taxonomy" id="3702"/>
    <lineage>
        <taxon>Eukaryota</taxon>
        <taxon>Viridiplantae</taxon>
        <taxon>Streptophyta</taxon>
        <taxon>Embryophyta</taxon>
        <taxon>Tracheophyta</taxon>
        <taxon>Spermatophyta</taxon>
        <taxon>Magnoliopsida</taxon>
        <taxon>eudicotyledons</taxon>
        <taxon>Gunneridae</taxon>
        <taxon>Pentapetalae</taxon>
        <taxon>rosids</taxon>
        <taxon>malvids</taxon>
        <taxon>Brassicales</taxon>
        <taxon>Brassicaceae</taxon>
        <taxon>Camelineae</taxon>
        <taxon>Arabidopsis</taxon>
    </lineage>
</organism>
<feature type="compositionally biased region" description="Low complexity" evidence="10">
    <location>
        <begin position="57"/>
        <end position="77"/>
    </location>
</feature>
<evidence type="ECO:0007829" key="18">
    <source>
        <dbReference type="ProteomicsDB" id="A0A1P8B950"/>
    </source>
</evidence>
<keyword evidence="7 11" id="KW-0472">Membrane</keyword>
<evidence type="ECO:0000256" key="2">
    <source>
        <dbReference type="ARBA" id="ARBA00006214"/>
    </source>
</evidence>
<feature type="transmembrane region" description="Helical" evidence="11">
    <location>
        <begin position="124"/>
        <end position="146"/>
    </location>
</feature>
<dbReference type="PANTHER" id="PTHR34573:SF1">
    <property type="entry name" value="VITAMIN K EPOXIDE REDUCTASE DOMAIN-CONTAINING PROTEIN"/>
    <property type="match status" value="1"/>
</dbReference>
<keyword evidence="9" id="KW-0676">Redox-active center</keyword>
<dbReference type="InterPro" id="IPR012932">
    <property type="entry name" value="VKOR"/>
</dbReference>
<evidence type="ECO:0007829" key="17">
    <source>
        <dbReference type="PeptideAtlas" id="A0A1P8B950"/>
    </source>
</evidence>
<sequence>MMARFVSVSSCQFHFGFREVSPPSVTSYPRRFEVSDRRFPAIPIKCSSSEPENGEDSAPSLSSSSSSSTSEVSTSNSSTYNWYTGIGGIGMLDTAYLTYLKVTGSDAFCPIGGGTCGDVLNSDYAVVFGVPLPVIGFVMYGVVTALSAELGEGNLPFGISKSNGRFALFGITTAMASASAYFLYILSTKLSGSSCLYCLVSAFLSFSLFFLSVKDVKLQEIQQVVGLQICLAIIVVASLTASYSTAQPIPSRSGDIELPYFRTEISSSSSPYAIALAKHLNSIGAKMYGAFWCSHCLEQKEMFGREAAKELNYVECFPDGYKKGTKILKACADAAIEGFPTWIINDKVSKSSEPLVHFITCQYLFHLFYKLGLKRRNRTR</sequence>
<dbReference type="Gene3D" id="1.20.1440.130">
    <property type="entry name" value="VKOR domain"/>
    <property type="match status" value="1"/>
</dbReference>
<keyword evidence="5 11" id="KW-1133">Transmembrane helix</keyword>
<dbReference type="Gene3D" id="3.40.30.10">
    <property type="entry name" value="Glutaredoxin"/>
    <property type="match status" value="1"/>
</dbReference>
<feature type="region of interest" description="Disordered" evidence="10">
    <location>
        <begin position="44"/>
        <end position="77"/>
    </location>
</feature>
<evidence type="ECO:0000256" key="9">
    <source>
        <dbReference type="ARBA" id="ARBA00023284"/>
    </source>
</evidence>
<evidence type="ECO:0000313" key="16">
    <source>
        <dbReference type="TAIR" id="AT4G35760"/>
    </source>
</evidence>
<evidence type="ECO:0000256" key="10">
    <source>
        <dbReference type="SAM" id="MobiDB-lite"/>
    </source>
</evidence>
<dbReference type="Proteomes" id="UP000006548">
    <property type="component" value="Chromosome 4"/>
</dbReference>
<evidence type="ECO:0000256" key="3">
    <source>
        <dbReference type="ARBA" id="ARBA00022692"/>
    </source>
</evidence>
<keyword evidence="3 11" id="KW-0812">Transmembrane</keyword>
<dbReference type="FunFam" id="1.20.1440.130:FF:000004">
    <property type="entry name" value="Thiol-disulfide oxidoreductase LTO1"/>
    <property type="match status" value="1"/>
</dbReference>
<dbReference type="InterPro" id="IPR036249">
    <property type="entry name" value="Thioredoxin-like_sf"/>
</dbReference>
<keyword evidence="17 18" id="KW-1267">Proteomics identification</keyword>
<feature type="domain" description="Vitamin K epoxide reductase" evidence="12">
    <location>
        <begin position="76"/>
        <end position="216"/>
    </location>
</feature>
<dbReference type="Pfam" id="PF07884">
    <property type="entry name" value="VKOR"/>
    <property type="match status" value="1"/>
</dbReference>
<dbReference type="Araport" id="AT4G35760"/>
<dbReference type="GeneID" id="829729"/>
<evidence type="ECO:0000259" key="12">
    <source>
        <dbReference type="SMART" id="SM00756"/>
    </source>
</evidence>
<dbReference type="SMR" id="A0A1P8B950"/>
<comment type="subcellular location">
    <subcellularLocation>
        <location evidence="1">Membrane</location>
        <topology evidence="1">Multi-pass membrane protein</topology>
    </subcellularLocation>
</comment>
<keyword evidence="6" id="KW-0560">Oxidoreductase</keyword>
<protein>
    <submittedName>
        <fullName evidence="14">NAD(P)H dehydrogenase (Quinone)s</fullName>
    </submittedName>
</protein>
<feature type="transmembrane region" description="Helical" evidence="11">
    <location>
        <begin position="190"/>
        <end position="212"/>
    </location>
</feature>
<feature type="transmembrane region" description="Helical" evidence="11">
    <location>
        <begin position="224"/>
        <end position="243"/>
    </location>
</feature>
<keyword evidence="4" id="KW-0874">Quinone</keyword>
<dbReference type="TAIR" id="AT4G35760">
    <property type="gene designation" value="LTO1"/>
</dbReference>
<accession>A0A1P8B950</accession>
<evidence type="ECO:0000313" key="14">
    <source>
        <dbReference type="EMBL" id="ANM68134.1"/>
    </source>
</evidence>
<dbReference type="ProteomicsDB" id="211763"/>
<dbReference type="EMBL" id="CP002687">
    <property type="protein sequence ID" value="ANM68134.1"/>
    <property type="molecule type" value="Genomic_DNA"/>
</dbReference>
<evidence type="ECO:0000256" key="7">
    <source>
        <dbReference type="ARBA" id="ARBA00023136"/>
    </source>
</evidence>
<dbReference type="SUPFAM" id="SSF52833">
    <property type="entry name" value="Thioredoxin-like"/>
    <property type="match status" value="1"/>
</dbReference>
<reference evidence="14 15" key="1">
    <citation type="journal article" date="1999" name="Nature">
        <title>Sequence and analysis of chromosome 4 of the plant Arabidopsis thaliana.</title>
        <authorList>
            <consortium name="EU"/>
            <consortium name="CSHL and WU Arabidopsis Sequencing Project"/>
            <person name="Mayer K."/>
            <person name="Schuller C."/>
            <person name="Wambutt R."/>
            <person name="Murphy G."/>
            <person name="Volckaert G."/>
            <person name="Pohl T."/>
            <person name="Dusterhoft A."/>
            <person name="Stiekema W."/>
            <person name="Entian K.D."/>
            <person name="Terryn N."/>
            <person name="Harris B."/>
            <person name="Ansorge W."/>
            <person name="Brandt P."/>
            <person name="Grivell L."/>
            <person name="Rieger M."/>
            <person name="Weichselgartner M."/>
            <person name="de Simone V."/>
            <person name="Obermaier B."/>
            <person name="Mache R."/>
            <person name="Muller M."/>
            <person name="Kreis M."/>
            <person name="Delseny M."/>
            <person name="Puigdomenech P."/>
            <person name="Watson M."/>
            <person name="Schmidtheini T."/>
            <person name="Reichert B."/>
            <person name="Portatelle D."/>
            <person name="Perez-Alonso M."/>
            <person name="Boutry M."/>
            <person name="Bancroft I."/>
            <person name="Vos P."/>
            <person name="Hoheisel J."/>
            <person name="Zimmermann W."/>
            <person name="Wedler H."/>
            <person name="Ridley P."/>
            <person name="Langham S.A."/>
            <person name="McCullagh B."/>
            <person name="Bilham L."/>
            <person name="Robben J."/>
            <person name="Van der Schueren J."/>
            <person name="Grymonprez B."/>
            <person name="Chuang Y.J."/>
            <person name="Vandenbussche F."/>
            <person name="Braeken M."/>
            <person name="Weltjens I."/>
            <person name="Voet M."/>
            <person name="Bastiaens I."/>
            <person name="Aert R."/>
            <person name="Defoor E."/>
            <person name="Weitzenegger T."/>
            <person name="Bothe G."/>
            <person name="Ramsperger U."/>
            <person name="Hilbert H."/>
            <person name="Braun M."/>
            <person name="Holzer E."/>
            <person name="Brandt A."/>
            <person name="Peters S."/>
            <person name="van Staveren M."/>
            <person name="Dirske W."/>
            <person name="Mooijman P."/>
            <person name="Klein Lankhorst R."/>
            <person name="Rose M."/>
            <person name="Hauf J."/>
            <person name="Kotter P."/>
            <person name="Berneiser S."/>
            <person name="Hempel S."/>
            <person name="Feldpausch M."/>
            <person name="Lamberth S."/>
            <person name="Van den Daele H."/>
            <person name="De Keyser A."/>
            <person name="Buysshaert C."/>
            <person name="Gielen J."/>
            <person name="Villarroel R."/>
            <person name="De Clercq R."/>
            <person name="Van Montagu M."/>
            <person name="Rogers J."/>
            <person name="Cronin A."/>
            <person name="Quail M."/>
            <person name="Bray-Allen S."/>
            <person name="Clark L."/>
            <person name="Doggett J."/>
            <person name="Hall S."/>
            <person name="Kay M."/>
            <person name="Lennard N."/>
            <person name="McLay K."/>
            <person name="Mayes R."/>
            <person name="Pettett A."/>
            <person name="Rajandream M.A."/>
            <person name="Lyne M."/>
            <person name="Benes V."/>
            <person name="Rechmann S."/>
            <person name="Borkova D."/>
            <person name="Blocker H."/>
            <person name="Scharfe M."/>
            <person name="Grimm M."/>
            <person name="Lohnert T.H."/>
            <person name="Dose S."/>
            <person name="de Haan M."/>
            <person name="Maarse A."/>
            <person name="Schafer M."/>
            <person name="Muller-Auer S."/>
            <person name="Gabel C."/>
            <person name="Fuchs M."/>
            <person name="Fartmann B."/>
            <person name="Granderath K."/>
            <person name="Dauner D."/>
            <person name="Herzl A."/>
            <person name="Neumann S."/>
            <person name="Argiriou A."/>
            <person name="Vitale D."/>
            <person name="Liguori R."/>
            <person name="Piravandi E."/>
            <person name="Massenet O."/>
            <person name="Quigley F."/>
            <person name="Clabauld G."/>
            <person name="Mundlein A."/>
            <person name="Felber R."/>
            <person name="Schnabl S."/>
            <person name="Hiller R."/>
            <person name="Schmidt W."/>
            <person name="Lecharny A."/>
            <person name="Aubourg S."/>
            <person name="Chefdor F."/>
            <person name="Cooke R."/>
            <person name="Berger C."/>
            <person name="Montfort A."/>
            <person name="Casacuberta E."/>
            <person name="Gibbons T."/>
            <person name="Weber N."/>
            <person name="Vandenbol M."/>
            <person name="Bargues M."/>
            <person name="Terol J."/>
            <person name="Torres A."/>
            <person name="Perez-Perez A."/>
            <person name="Purnelle B."/>
            <person name="Bent E."/>
            <person name="Johnson S."/>
            <person name="Tacon D."/>
            <person name="Jesse T."/>
            <person name="Heijnen L."/>
            <person name="Schwarz S."/>
            <person name="Scholler P."/>
            <person name="Heber S."/>
            <person name="Francs P."/>
            <person name="Bielke C."/>
            <person name="Frishman D."/>
            <person name="Haase D."/>
            <person name="Lemcke K."/>
            <person name="Mewes H.W."/>
            <person name="Stocker S."/>
            <person name="Zaccaria P."/>
            <person name="Bevan M."/>
            <person name="Wilson R.K."/>
            <person name="de la Bastide M."/>
            <person name="Habermann K."/>
            <person name="Parnell L."/>
            <person name="Dedhia N."/>
            <person name="Gnoj L."/>
            <person name="Schutz K."/>
            <person name="Huang E."/>
            <person name="Spiegel L."/>
            <person name="Sehkon M."/>
            <person name="Murray J."/>
            <person name="Sheet P."/>
            <person name="Cordes M."/>
            <person name="Abu-Threideh J."/>
            <person name="Stoneking T."/>
            <person name="Kalicki J."/>
            <person name="Graves T."/>
            <person name="Harmon G."/>
            <person name="Edwards J."/>
            <person name="Latreille P."/>
            <person name="Courtney L."/>
            <person name="Cloud J."/>
            <person name="Abbott A."/>
            <person name="Scott K."/>
            <person name="Johnson D."/>
            <person name="Minx P."/>
            <person name="Bentley D."/>
            <person name="Fulton B."/>
            <person name="Miller N."/>
            <person name="Greco T."/>
            <person name="Kemp K."/>
            <person name="Kramer J."/>
            <person name="Fulton L."/>
            <person name="Mardis E."/>
            <person name="Dante M."/>
            <person name="Pepin K."/>
            <person name="Hillier L."/>
            <person name="Nelson J."/>
            <person name="Spieth J."/>
            <person name="Ryan E."/>
            <person name="Andrews S."/>
            <person name="Geisel C."/>
            <person name="Layman D."/>
            <person name="Du H."/>
            <person name="Ali J."/>
            <person name="Berghoff A."/>
            <person name="Jones K."/>
            <person name="Drone K."/>
            <person name="Cotton M."/>
            <person name="Joshu C."/>
            <person name="Antonoiu B."/>
            <person name="Zidanic M."/>
            <person name="Strong C."/>
            <person name="Sun H."/>
            <person name="Lamar B."/>
            <person name="Yordan C."/>
            <person name="Ma P."/>
            <person name="Zhong J."/>
            <person name="Preston R."/>
            <person name="Vil D."/>
            <person name="Shekher M."/>
            <person name="Matero A."/>
            <person name="Shah R."/>
            <person name="Swaby I.K."/>
            <person name="O'Shaughnessy A."/>
            <person name="Rodriguez M."/>
            <person name="Hoffmann J."/>
            <person name="Till S."/>
            <person name="Granat S."/>
            <person name="Shohdy N."/>
            <person name="Hasegawa A."/>
            <person name="Hameed A."/>
            <person name="Lodhi M."/>
            <person name="Johnson A."/>
            <person name="Chen E."/>
            <person name="Marra M."/>
            <person name="Martienssen R."/>
            <person name="McCombie W.R."/>
        </authorList>
    </citation>
    <scope>NUCLEOTIDE SEQUENCE [LARGE SCALE GENOMIC DNA]</scope>
    <source>
        <strain evidence="15">cv. Columbia</strain>
    </source>
</reference>
<keyword evidence="15" id="KW-1185">Reference proteome</keyword>
<evidence type="ECO:0000256" key="5">
    <source>
        <dbReference type="ARBA" id="ARBA00022989"/>
    </source>
</evidence>
<evidence type="ECO:0000256" key="6">
    <source>
        <dbReference type="ARBA" id="ARBA00023002"/>
    </source>
</evidence>
<dbReference type="CDD" id="cd12916">
    <property type="entry name" value="VKOR_1"/>
    <property type="match status" value="1"/>
</dbReference>
<dbReference type="ExpressionAtlas" id="A0A1P8B950">
    <property type="expression patterns" value="baseline and differential"/>
</dbReference>
<dbReference type="PANTHER" id="PTHR34573">
    <property type="entry name" value="VKC DOMAIN-CONTAINING PROTEIN"/>
    <property type="match status" value="1"/>
</dbReference>
<dbReference type="GO" id="GO:0048038">
    <property type="term" value="F:quinone binding"/>
    <property type="evidence" value="ECO:0007669"/>
    <property type="project" value="UniProtKB-KW"/>
</dbReference>
<dbReference type="SMART" id="SM00756">
    <property type="entry name" value="VKc"/>
    <property type="match status" value="1"/>
</dbReference>
<dbReference type="GO" id="GO:0016491">
    <property type="term" value="F:oxidoreductase activity"/>
    <property type="evidence" value="ECO:0007669"/>
    <property type="project" value="UniProtKB-KW"/>
</dbReference>
<evidence type="ECO:0000313" key="15">
    <source>
        <dbReference type="Proteomes" id="UP000006548"/>
    </source>
</evidence>
<dbReference type="AlphaFoldDB" id="A0A1P8B950"/>
<evidence type="ECO:0000256" key="8">
    <source>
        <dbReference type="ARBA" id="ARBA00023157"/>
    </source>
</evidence>